<evidence type="ECO:0000256" key="10">
    <source>
        <dbReference type="SAM" id="MobiDB-lite"/>
    </source>
</evidence>
<dbReference type="STRING" id="109895.A0A507DSY2"/>
<proteinExistence type="predicted"/>
<keyword evidence="6 11" id="KW-0812">Transmembrane</keyword>
<feature type="transmembrane region" description="Helical" evidence="11">
    <location>
        <begin position="848"/>
        <end position="867"/>
    </location>
</feature>
<feature type="region of interest" description="Disordered" evidence="10">
    <location>
        <begin position="973"/>
        <end position="997"/>
    </location>
</feature>
<accession>A0A507DSY2</accession>
<dbReference type="GO" id="GO:0030428">
    <property type="term" value="C:cell septum"/>
    <property type="evidence" value="ECO:0007669"/>
    <property type="project" value="TreeGrafter"/>
</dbReference>
<dbReference type="InterPro" id="IPR054295">
    <property type="entry name" value="CHS4-like_dom"/>
</dbReference>
<feature type="transmembrane region" description="Helical" evidence="11">
    <location>
        <begin position="136"/>
        <end position="156"/>
    </location>
</feature>
<keyword evidence="5" id="KW-0808">Transferase</keyword>
<dbReference type="InterPro" id="IPR004835">
    <property type="entry name" value="Chitin_synth"/>
</dbReference>
<reference evidence="13 14" key="1">
    <citation type="journal article" date="2019" name="Sci. Rep.">
        <title>Comparative genomics of chytrid fungi reveal insights into the obligate biotrophic and pathogenic lifestyle of Synchytrium endobioticum.</title>
        <authorList>
            <person name="van de Vossenberg B.T.L.H."/>
            <person name="Warris S."/>
            <person name="Nguyen H.D.T."/>
            <person name="van Gent-Pelzer M.P.E."/>
            <person name="Joly D.L."/>
            <person name="van de Geest H.C."/>
            <person name="Bonants P.J.M."/>
            <person name="Smith D.S."/>
            <person name="Levesque C.A."/>
            <person name="van der Lee T.A.J."/>
        </authorList>
    </citation>
    <scope>NUCLEOTIDE SEQUENCE [LARGE SCALE GENOMIC DNA]</scope>
    <source>
        <strain evidence="13 14">CBS 809.83</strain>
    </source>
</reference>
<dbReference type="EMBL" id="QEAQ01000135">
    <property type="protein sequence ID" value="TPX54843.1"/>
    <property type="molecule type" value="Genomic_DNA"/>
</dbReference>
<evidence type="ECO:0000313" key="13">
    <source>
        <dbReference type="EMBL" id="TPX54843.1"/>
    </source>
</evidence>
<feature type="compositionally biased region" description="Polar residues" evidence="10">
    <location>
        <begin position="1177"/>
        <end position="1189"/>
    </location>
</feature>
<feature type="transmembrane region" description="Helical" evidence="11">
    <location>
        <begin position="374"/>
        <end position="400"/>
    </location>
</feature>
<keyword evidence="9" id="KW-0325">Glycoprotein</keyword>
<feature type="transmembrane region" description="Helical" evidence="11">
    <location>
        <begin position="874"/>
        <end position="898"/>
    </location>
</feature>
<feature type="compositionally biased region" description="Basic and acidic residues" evidence="10">
    <location>
        <begin position="1278"/>
        <end position="1308"/>
    </location>
</feature>
<dbReference type="InterPro" id="IPR029044">
    <property type="entry name" value="Nucleotide-diphossugar_trans"/>
</dbReference>
<evidence type="ECO:0000256" key="5">
    <source>
        <dbReference type="ARBA" id="ARBA00022679"/>
    </source>
</evidence>
<sequence>MGLQRSASRFEVDLPRRRTAFANNGDGDHDHKAGGLSRQKTLVRPERQRSQRAPLLRNAAAGPPTARVGATTTRLGKSLPQAETLVTYTTPQPPPSEDSNWWIYISRTITCCVWPKCMEACGMTDKAVQQAWREKAALCMIIAVLCSFVSFFTFGLKPVLCPGGASSATDAYLNQTDHISIPYRDDVIIYGSLYDFDQTARMLAQMGGIELTADWRGVDITRLFSNRPSDDCMNRLGLPPTNCSVPNPFPASPALQPLPDGPCPDPSWLSGMKAKKRLFFFWGEVSSNVVPPHALLVFNGVVLNMTSLLIDLALRESEAMVPLVRRINKGLGKDVTYSFYASPSGRETMRCLQNQYQVGYVDQESSGCAVYQTVMILMLVVIMGVVACRFLMALAFYYFFSESIQFSKYSPDYRTAASNRNSEPYHYHPGDAIPNAYPRPNFLIKEAEMYTMLLVTCYSEGGDGIRGTLESLAETTYPDDHKLLFVIADGMIKGDDWQATGKTTPEVILDMIIQDPDLGEAAGKSYLAIADGAKQHNMAKVVGAKYAGYFPHHNRHVPIIVVVKCGPPSEQLAAKPGNRGKRDSQLILMNFLSRVLFDDRMTPLDHDLYRKICHITGVTPDVYETVLMVDADTRVSPMSLKDMNGAMRADEGIMGLCGETRIANKRDSWVTMIQVFEYYISHHLGKAFESVFGGVTCLPGCFCMYRITARKGATTVPLLVNPDIVEEYSENVVDTLHKKNLLLLGEDRFLTTLMLRSFPKRKMVFVPKAVCHTVVPDKFRVLLSQRRRWINSTIHNLLELVLLKDLCGIFCFSMQFVIALELLGTTILPATLISLYVLILTSTVSPQLLPLILLATTMLLPGILISLTTRKWIYVGYLLIYLLALPVWNFILPVYAFWKFDDFSWGETRRVVGEDGGNHGDKVGEYVVGSVVLKRFSEWEEERLVHEGYDPHANPGIGQRPFARALPVVPKSPLANPQRDSFGRQSYIPPGSYDPREGLAAHRLRARESYDTYSSMQSPLLKRQSDAYGGAGGDYEAGAEKDNPYRDSAQSQPRSVEPDGSYPWQPAVQSESLSRYHVAPAAQPCYDSHTTGYVAHPEEYDPAVLHDNLAVPMQEMNQEKKRSWYLDNHRRKEIDSMPAGPIALTGWIGEEEEAPEGPSHQGRMGTHANASYAVAPQDTSPMSSRTRATYQIEDVPVPPPRDRDTSGRKDRRNKRRSERDVSQQGWIPMANMSQEQRVREPQAAASAFQVEIIPPTPSERSAIELNLPSSREASSRSIGRDSAVDPNRSRASEGKRSSKSKPAKEVKSPTKGPGVRAKSTLPPLKDESLGIAASKGIASTVRNFWESVGEGQSSVRRDANPTVSTAPTINRSRPAHRPPTLVLSLPETRGMDLLPRRSSELRDTDTNLSGLLDHSFGLDVDEIHADADSRTFSFVESQIDDRGGERHSSYYDQSLAYDRSSAADRTFGRWR</sequence>
<feature type="compositionally biased region" description="Polar residues" evidence="10">
    <location>
        <begin position="1267"/>
        <end position="1277"/>
    </location>
</feature>
<dbReference type="Pfam" id="PF03142">
    <property type="entry name" value="Chitin_synth_2"/>
    <property type="match status" value="1"/>
</dbReference>
<evidence type="ECO:0000256" key="3">
    <source>
        <dbReference type="ARBA" id="ARBA00022475"/>
    </source>
</evidence>
<organism evidence="13 14">
    <name type="scientific">Powellomyces hirtus</name>
    <dbReference type="NCBI Taxonomy" id="109895"/>
    <lineage>
        <taxon>Eukaryota</taxon>
        <taxon>Fungi</taxon>
        <taxon>Fungi incertae sedis</taxon>
        <taxon>Chytridiomycota</taxon>
        <taxon>Chytridiomycota incertae sedis</taxon>
        <taxon>Chytridiomycetes</taxon>
        <taxon>Spizellomycetales</taxon>
        <taxon>Powellomycetaceae</taxon>
        <taxon>Powellomyces</taxon>
    </lineage>
</organism>
<feature type="region of interest" description="Disordered" evidence="10">
    <location>
        <begin position="1011"/>
        <end position="1066"/>
    </location>
</feature>
<gene>
    <name evidence="13" type="ORF">PhCBS80983_g05704</name>
</gene>
<feature type="transmembrane region" description="Helical" evidence="11">
    <location>
        <begin position="822"/>
        <end position="842"/>
    </location>
</feature>
<keyword evidence="8 11" id="KW-0472">Membrane</keyword>
<feature type="domain" description="Chitin synthase 4-like" evidence="12">
    <location>
        <begin position="279"/>
        <end position="360"/>
    </location>
</feature>
<evidence type="ECO:0000256" key="9">
    <source>
        <dbReference type="ARBA" id="ARBA00023180"/>
    </source>
</evidence>
<dbReference type="PANTHER" id="PTHR22914:SF16">
    <property type="entry name" value="CHITIN SYNTHASE 3"/>
    <property type="match status" value="1"/>
</dbReference>
<name>A0A507DSY2_9FUNG</name>
<evidence type="ECO:0000256" key="7">
    <source>
        <dbReference type="ARBA" id="ARBA00022989"/>
    </source>
</evidence>
<feature type="compositionally biased region" description="Polar residues" evidence="10">
    <location>
        <begin position="1361"/>
        <end position="1371"/>
    </location>
</feature>
<dbReference type="Pfam" id="PF22997">
    <property type="entry name" value="CHS4"/>
    <property type="match status" value="1"/>
</dbReference>
<protein>
    <recommendedName>
        <fullName evidence="2">chitin synthase</fullName>
        <ecNumber evidence="2">2.4.1.16</ecNumber>
    </recommendedName>
</protein>
<evidence type="ECO:0000256" key="6">
    <source>
        <dbReference type="ARBA" id="ARBA00022692"/>
    </source>
</evidence>
<evidence type="ECO:0000256" key="11">
    <source>
        <dbReference type="SAM" id="Phobius"/>
    </source>
</evidence>
<dbReference type="GO" id="GO:0006031">
    <property type="term" value="P:chitin biosynthetic process"/>
    <property type="evidence" value="ECO:0007669"/>
    <property type="project" value="TreeGrafter"/>
</dbReference>
<keyword evidence="7 11" id="KW-1133">Transmembrane helix</keyword>
<comment type="caution">
    <text evidence="13">The sequence shown here is derived from an EMBL/GenBank/DDBJ whole genome shotgun (WGS) entry which is preliminary data.</text>
</comment>
<dbReference type="SUPFAM" id="SSF53448">
    <property type="entry name" value="Nucleotide-diphospho-sugar transferases"/>
    <property type="match status" value="1"/>
</dbReference>
<comment type="subcellular location">
    <subcellularLocation>
        <location evidence="1">Cell membrane</location>
        <topology evidence="1">Multi-pass membrane protein</topology>
    </subcellularLocation>
</comment>
<evidence type="ECO:0000256" key="2">
    <source>
        <dbReference type="ARBA" id="ARBA00012543"/>
    </source>
</evidence>
<dbReference type="CDD" id="cd04190">
    <property type="entry name" value="Chitin_synth_C"/>
    <property type="match status" value="1"/>
</dbReference>
<feature type="region of interest" description="Disordered" evidence="10">
    <location>
        <begin position="1174"/>
        <end position="1327"/>
    </location>
</feature>
<keyword evidence="4" id="KW-0328">Glycosyltransferase</keyword>
<keyword evidence="3" id="KW-1003">Cell membrane</keyword>
<feature type="region of interest" description="Disordered" evidence="10">
    <location>
        <begin position="1"/>
        <end position="71"/>
    </location>
</feature>
<dbReference type="GO" id="GO:0005886">
    <property type="term" value="C:plasma membrane"/>
    <property type="evidence" value="ECO:0007669"/>
    <property type="project" value="UniProtKB-SubCell"/>
</dbReference>
<evidence type="ECO:0000259" key="12">
    <source>
        <dbReference type="Pfam" id="PF22997"/>
    </source>
</evidence>
<dbReference type="PANTHER" id="PTHR22914">
    <property type="entry name" value="CHITIN SYNTHASE"/>
    <property type="match status" value="1"/>
</dbReference>
<evidence type="ECO:0000256" key="4">
    <source>
        <dbReference type="ARBA" id="ARBA00022676"/>
    </source>
</evidence>
<dbReference type="EC" id="2.4.1.16" evidence="2"/>
<keyword evidence="14" id="KW-1185">Reference proteome</keyword>
<evidence type="ECO:0000256" key="1">
    <source>
        <dbReference type="ARBA" id="ARBA00004651"/>
    </source>
</evidence>
<dbReference type="GO" id="GO:0004100">
    <property type="term" value="F:chitin synthase activity"/>
    <property type="evidence" value="ECO:0007669"/>
    <property type="project" value="UniProtKB-EC"/>
</dbReference>
<evidence type="ECO:0000313" key="14">
    <source>
        <dbReference type="Proteomes" id="UP000318582"/>
    </source>
</evidence>
<feature type="region of interest" description="Disordered" evidence="10">
    <location>
        <begin position="1350"/>
        <end position="1379"/>
    </location>
</feature>
<dbReference type="Proteomes" id="UP000318582">
    <property type="component" value="Unassembled WGS sequence"/>
</dbReference>
<evidence type="ECO:0000256" key="8">
    <source>
        <dbReference type="ARBA" id="ARBA00023136"/>
    </source>
</evidence>